<dbReference type="EMBL" id="CP035107">
    <property type="protein sequence ID" value="QAR30602.1"/>
    <property type="molecule type" value="Genomic_DNA"/>
</dbReference>
<organism evidence="4 5">
    <name type="scientific">Ornithobacterium rhinotracheale</name>
    <dbReference type="NCBI Taxonomy" id="28251"/>
    <lineage>
        <taxon>Bacteria</taxon>
        <taxon>Pseudomonadati</taxon>
        <taxon>Bacteroidota</taxon>
        <taxon>Flavobacteriia</taxon>
        <taxon>Flavobacteriales</taxon>
        <taxon>Weeksellaceae</taxon>
        <taxon>Ornithobacterium</taxon>
    </lineage>
</organism>
<dbReference type="AlphaFoldDB" id="A0A410JR21"/>
<accession>A0A410JR21</accession>
<reference evidence="4 5" key="1">
    <citation type="submission" date="2019-01" db="EMBL/GenBank/DDBJ databases">
        <title>Whole Genome of Ornithobacterium rhinotracheale FARPER-174b.</title>
        <authorList>
            <person name="Tataje-Lavanda L.A."/>
            <person name="Montalvan A."/>
            <person name="Montesinos R."/>
            <person name="Zimic M."/>
            <person name="Fernandez-Sanchez M."/>
            <person name="Fernandez-Diaz M."/>
        </authorList>
    </citation>
    <scope>NUCLEOTIDE SEQUENCE [LARGE SCALE GENOMIC DNA]</scope>
    <source>
        <strain evidence="4 5">FARPER-174b</strain>
    </source>
</reference>
<dbReference type="InterPro" id="IPR043022">
    <property type="entry name" value="PngaseF_N_sf"/>
</dbReference>
<protein>
    <submittedName>
        <fullName evidence="4">N-glycanase</fullName>
    </submittedName>
</protein>
<dbReference type="SUPFAM" id="SSF49742">
    <property type="entry name" value="PHM/PNGase F"/>
    <property type="match status" value="1"/>
</dbReference>
<dbReference type="Pfam" id="PF09112">
    <property type="entry name" value="N-glycanase_N"/>
    <property type="match status" value="1"/>
</dbReference>
<keyword evidence="2" id="KW-0732">Signal</keyword>
<dbReference type="InterPro" id="IPR015196">
    <property type="entry name" value="PngaseF_N"/>
</dbReference>
<dbReference type="InterPro" id="IPR008977">
    <property type="entry name" value="PHM/PNGase_F_dom_sf"/>
</dbReference>
<evidence type="ECO:0000256" key="1">
    <source>
        <dbReference type="ARBA" id="ARBA00023157"/>
    </source>
</evidence>
<dbReference type="Gene3D" id="2.60.120.1570">
    <property type="entry name" value="Peptide-N-glycosidase F, N-terminal domain"/>
    <property type="match status" value="1"/>
</dbReference>
<feature type="domain" description="Peptide-N-glycosidase F N-terminal" evidence="3">
    <location>
        <begin position="26"/>
        <end position="210"/>
    </location>
</feature>
<dbReference type="SMART" id="SM01290">
    <property type="entry name" value="N-glycanase_N"/>
    <property type="match status" value="1"/>
</dbReference>
<dbReference type="OrthoDB" id="6281169at2"/>
<keyword evidence="1" id="KW-1015">Disulfide bond</keyword>
<feature type="chain" id="PRO_5019315376" evidence="2">
    <location>
        <begin position="22"/>
        <end position="395"/>
    </location>
</feature>
<dbReference type="InterPro" id="IPR015197">
    <property type="entry name" value="PngaseF_C"/>
</dbReference>
<evidence type="ECO:0000259" key="3">
    <source>
        <dbReference type="SMART" id="SM01290"/>
    </source>
</evidence>
<dbReference type="Proteomes" id="UP000287701">
    <property type="component" value="Chromosome"/>
</dbReference>
<name>A0A410JR21_ORNRH</name>
<evidence type="ECO:0000313" key="4">
    <source>
        <dbReference type="EMBL" id="QAR30602.1"/>
    </source>
</evidence>
<dbReference type="Pfam" id="PF09113">
    <property type="entry name" value="N-glycanase_C"/>
    <property type="match status" value="1"/>
</dbReference>
<sequence>MIHFRNCFLFCLNFCAVVLFAQQPQTVEVFKNTLVNFSNEGEIPNTIRLQSGRLLIKKVKAPIFKKGTDVSIKVKLRSNGDSWDKAGSVFVLSPKDQNNILKIAQGKAKFPRGSAPEAGFNGVLPAEGYNPPVELMRFMTPFGVGHFSDTIKFPKTKLGRPVSVPTWADFVEWNQDISQLQSLLMGEFYVGVWIDTWTKEGYLVDISLKYSGRPRPIKKVLPLVSTVYYIDGQKIPDFFSRQTLQMSFDFPKVKKSTQPELYYITSGHGGHEKGDEFVKKQNTVSIDHKPVLDFIPWRDDCASFRRFSPTSGVWVQKDTARFYNDAGGVETRVIEERLASSDLSRSNWCPGSQVLPEIAPVQLSQGKHVLVIKIPATANKENQQNHWMVSAYLVY</sequence>
<dbReference type="Gene3D" id="2.60.120.230">
    <property type="match status" value="1"/>
</dbReference>
<feature type="signal peptide" evidence="2">
    <location>
        <begin position="1"/>
        <end position="21"/>
    </location>
</feature>
<dbReference type="InterPro" id="IPR014784">
    <property type="entry name" value="Cu2_ascorb_mOase-like_C"/>
</dbReference>
<evidence type="ECO:0000256" key="2">
    <source>
        <dbReference type="SAM" id="SignalP"/>
    </source>
</evidence>
<evidence type="ECO:0000313" key="5">
    <source>
        <dbReference type="Proteomes" id="UP000287701"/>
    </source>
</evidence>
<dbReference type="GO" id="GO:0016715">
    <property type="term" value="F:oxidoreductase activity, acting on paired donors, with incorporation or reduction of molecular oxygen, reduced ascorbate as one donor, and incorporation of one atom of oxygen"/>
    <property type="evidence" value="ECO:0007669"/>
    <property type="project" value="InterPro"/>
</dbReference>
<gene>
    <name evidence="4" type="ORF">EQP59_04170</name>
</gene>
<proteinExistence type="predicted"/>